<protein>
    <submittedName>
        <fullName evidence="1">Uncharacterized protein</fullName>
    </submittedName>
</protein>
<evidence type="ECO:0000313" key="2">
    <source>
        <dbReference type="Proteomes" id="UP000887013"/>
    </source>
</evidence>
<reference evidence="1" key="1">
    <citation type="submission" date="2020-08" db="EMBL/GenBank/DDBJ databases">
        <title>Multicomponent nature underlies the extraordinary mechanical properties of spider dragline silk.</title>
        <authorList>
            <person name="Kono N."/>
            <person name="Nakamura H."/>
            <person name="Mori M."/>
            <person name="Yoshida Y."/>
            <person name="Ohtoshi R."/>
            <person name="Malay A.D."/>
            <person name="Moran D.A.P."/>
            <person name="Tomita M."/>
            <person name="Numata K."/>
            <person name="Arakawa K."/>
        </authorList>
    </citation>
    <scope>NUCLEOTIDE SEQUENCE</scope>
</reference>
<organism evidence="1 2">
    <name type="scientific">Nephila pilipes</name>
    <name type="common">Giant wood spider</name>
    <name type="synonym">Nephila maculata</name>
    <dbReference type="NCBI Taxonomy" id="299642"/>
    <lineage>
        <taxon>Eukaryota</taxon>
        <taxon>Metazoa</taxon>
        <taxon>Ecdysozoa</taxon>
        <taxon>Arthropoda</taxon>
        <taxon>Chelicerata</taxon>
        <taxon>Arachnida</taxon>
        <taxon>Araneae</taxon>
        <taxon>Araneomorphae</taxon>
        <taxon>Entelegynae</taxon>
        <taxon>Araneoidea</taxon>
        <taxon>Nephilidae</taxon>
        <taxon>Nephila</taxon>
    </lineage>
</organism>
<proteinExistence type="predicted"/>
<comment type="caution">
    <text evidence="1">The sequence shown here is derived from an EMBL/GenBank/DDBJ whole genome shotgun (WGS) entry which is preliminary data.</text>
</comment>
<gene>
    <name evidence="1" type="ORF">NPIL_465421</name>
</gene>
<evidence type="ECO:0000313" key="1">
    <source>
        <dbReference type="EMBL" id="GFT31099.1"/>
    </source>
</evidence>
<keyword evidence="2" id="KW-1185">Reference proteome</keyword>
<name>A0A8X6NRQ8_NEPPI</name>
<accession>A0A8X6NRQ8</accession>
<dbReference type="Proteomes" id="UP000887013">
    <property type="component" value="Unassembled WGS sequence"/>
</dbReference>
<sequence>MMRTTLKRAGVKQQDRYPFGGSENLSACKIWKFSLTVTYFETDDKQSDEENDRWQHGFQLPLMRSSFFIWDFDLLLGEVLPRNVNTV</sequence>
<dbReference type="EMBL" id="BMAW01061414">
    <property type="protein sequence ID" value="GFT31099.1"/>
    <property type="molecule type" value="Genomic_DNA"/>
</dbReference>
<dbReference type="AlphaFoldDB" id="A0A8X6NRQ8"/>